<name>A0A1D6I2U3_MAIZE</name>
<reference evidence="1" key="1">
    <citation type="submission" date="2015-12" db="EMBL/GenBank/DDBJ databases">
        <title>Update maize B73 reference genome by single molecule sequencing technologies.</title>
        <authorList>
            <consortium name="Maize Genome Sequencing Project"/>
            <person name="Ware D."/>
        </authorList>
    </citation>
    <scope>NUCLEOTIDE SEQUENCE [LARGE SCALE GENOMIC DNA]</scope>
    <source>
        <tissue evidence="1">Seedling</tissue>
    </source>
</reference>
<proteinExistence type="predicted"/>
<sequence length="51" mass="6298">MNEQSYRCHFVFTLKISESNEVEWNIHNYHTKIYQNIMFLMLSFRLAIIPF</sequence>
<keyword evidence="1" id="KW-0238">DNA-binding</keyword>
<dbReference type="AlphaFoldDB" id="A0A1D6I2U3"/>
<gene>
    <name evidence="1" type="ORF">ZEAMMB73_Zm00001d020204</name>
</gene>
<accession>A0A1D6I2U3</accession>
<evidence type="ECO:0000313" key="1">
    <source>
        <dbReference type="EMBL" id="ONM54484.1"/>
    </source>
</evidence>
<organism evidence="1">
    <name type="scientific">Zea mays</name>
    <name type="common">Maize</name>
    <dbReference type="NCBI Taxonomy" id="4577"/>
    <lineage>
        <taxon>Eukaryota</taxon>
        <taxon>Viridiplantae</taxon>
        <taxon>Streptophyta</taxon>
        <taxon>Embryophyta</taxon>
        <taxon>Tracheophyta</taxon>
        <taxon>Spermatophyta</taxon>
        <taxon>Magnoliopsida</taxon>
        <taxon>Liliopsida</taxon>
        <taxon>Poales</taxon>
        <taxon>Poaceae</taxon>
        <taxon>PACMAD clade</taxon>
        <taxon>Panicoideae</taxon>
        <taxon>Andropogonodae</taxon>
        <taxon>Andropogoneae</taxon>
        <taxon>Tripsacinae</taxon>
        <taxon>Zea</taxon>
    </lineage>
</organism>
<protein>
    <submittedName>
        <fullName evidence="1">Homeodomain-like superfamily protein</fullName>
    </submittedName>
</protein>
<dbReference type="EMBL" id="CM007650">
    <property type="protein sequence ID" value="ONM54484.1"/>
    <property type="molecule type" value="Genomic_DNA"/>
</dbReference>
<dbReference type="GO" id="GO:0003677">
    <property type="term" value="F:DNA binding"/>
    <property type="evidence" value="ECO:0007669"/>
    <property type="project" value="UniProtKB-KW"/>
</dbReference>
<keyword evidence="1" id="KW-0371">Homeobox</keyword>